<evidence type="ECO:0000313" key="2">
    <source>
        <dbReference type="Proteomes" id="UP000816034"/>
    </source>
</evidence>
<evidence type="ECO:0000313" key="1">
    <source>
        <dbReference type="EMBL" id="KAG2378138.1"/>
    </source>
</evidence>
<accession>A0AA88GGK1</accession>
<protein>
    <submittedName>
        <fullName evidence="1">Uncharacterized protein</fullName>
    </submittedName>
</protein>
<comment type="caution">
    <text evidence="1">The sequence shown here is derived from an EMBL/GenBank/DDBJ whole genome shotgun (WGS) entry which is preliminary data.</text>
</comment>
<keyword evidence="2" id="KW-1185">Reference proteome</keyword>
<reference evidence="1 2" key="1">
    <citation type="journal article" date="2018" name="BMC Genomics">
        <title>The genome of Naegleria lovaniensis, the basis for a comparative approach to unravel pathogenicity factors of the human pathogenic amoeba N. fowleri.</title>
        <authorList>
            <person name="Liechti N."/>
            <person name="Schurch N."/>
            <person name="Bruggmann R."/>
            <person name="Wittwer M."/>
        </authorList>
    </citation>
    <scope>NUCLEOTIDE SEQUENCE [LARGE SCALE GENOMIC DNA]</scope>
    <source>
        <strain evidence="1 2">ATCC 30569</strain>
    </source>
</reference>
<dbReference type="AlphaFoldDB" id="A0AA88GGK1"/>
<dbReference type="RefSeq" id="XP_044545400.1">
    <property type="nucleotide sequence ID" value="XM_044698872.1"/>
</dbReference>
<proteinExistence type="predicted"/>
<sequence length="89" mass="9628">MLDFQNYRNQTGFITGTSYVPTKVNNNLFVAGGSSGASNKMVRPVVCPCKSSSGVEVGKLLDMALLKRQNLMMNKQTTITSATTTSTQF</sequence>
<gene>
    <name evidence="1" type="ORF">C9374_008760</name>
</gene>
<dbReference type="EMBL" id="PYSW02000035">
    <property type="protein sequence ID" value="KAG2378138.1"/>
    <property type="molecule type" value="Genomic_DNA"/>
</dbReference>
<name>A0AA88GGK1_NAELO</name>
<dbReference type="Proteomes" id="UP000816034">
    <property type="component" value="Unassembled WGS sequence"/>
</dbReference>
<organism evidence="1 2">
    <name type="scientific">Naegleria lovaniensis</name>
    <name type="common">Amoeba</name>
    <dbReference type="NCBI Taxonomy" id="51637"/>
    <lineage>
        <taxon>Eukaryota</taxon>
        <taxon>Discoba</taxon>
        <taxon>Heterolobosea</taxon>
        <taxon>Tetramitia</taxon>
        <taxon>Eutetramitia</taxon>
        <taxon>Vahlkampfiidae</taxon>
        <taxon>Naegleria</taxon>
    </lineage>
</organism>
<dbReference type="GeneID" id="68101214"/>